<protein>
    <submittedName>
        <fullName evidence="1">Uncharacterized protein</fullName>
    </submittedName>
</protein>
<feature type="non-terminal residue" evidence="1">
    <location>
        <position position="1"/>
    </location>
</feature>
<gene>
    <name evidence="1" type="ORF">LCGC14_1204970</name>
</gene>
<sequence>ANNVPYNDSTSIMFDVYHGLSLIDTNYVMLGNTQAHTLRLLTYDVLYNNTGWFLFCRARALSDGALSLNSDTIYAYFPIIIEGEPYNFRVIKTKLP</sequence>
<accession>A0A0F9PKK1</accession>
<organism evidence="1">
    <name type="scientific">marine sediment metagenome</name>
    <dbReference type="NCBI Taxonomy" id="412755"/>
    <lineage>
        <taxon>unclassified sequences</taxon>
        <taxon>metagenomes</taxon>
        <taxon>ecological metagenomes</taxon>
    </lineage>
</organism>
<name>A0A0F9PKK1_9ZZZZ</name>
<reference evidence="1" key="1">
    <citation type="journal article" date="2015" name="Nature">
        <title>Complex archaea that bridge the gap between prokaryotes and eukaryotes.</title>
        <authorList>
            <person name="Spang A."/>
            <person name="Saw J.H."/>
            <person name="Jorgensen S.L."/>
            <person name="Zaremba-Niedzwiedzka K."/>
            <person name="Martijn J."/>
            <person name="Lind A.E."/>
            <person name="van Eijk R."/>
            <person name="Schleper C."/>
            <person name="Guy L."/>
            <person name="Ettema T.J."/>
        </authorList>
    </citation>
    <scope>NUCLEOTIDE SEQUENCE</scope>
</reference>
<comment type="caution">
    <text evidence="1">The sequence shown here is derived from an EMBL/GenBank/DDBJ whole genome shotgun (WGS) entry which is preliminary data.</text>
</comment>
<dbReference type="EMBL" id="LAZR01006223">
    <property type="protein sequence ID" value="KKM93767.1"/>
    <property type="molecule type" value="Genomic_DNA"/>
</dbReference>
<evidence type="ECO:0000313" key="1">
    <source>
        <dbReference type="EMBL" id="KKM93767.1"/>
    </source>
</evidence>
<dbReference type="AlphaFoldDB" id="A0A0F9PKK1"/>
<proteinExistence type="predicted"/>